<evidence type="ECO:0008006" key="4">
    <source>
        <dbReference type="Google" id="ProtNLM"/>
    </source>
</evidence>
<protein>
    <recommendedName>
        <fullName evidence="4">DUF2325 domain-containing protein</fullName>
    </recommendedName>
</protein>
<comment type="caution">
    <text evidence="2">The sequence shown here is derived from an EMBL/GenBank/DDBJ whole genome shotgun (WGS) entry which is preliminary data.</text>
</comment>
<dbReference type="RefSeq" id="WP_035162886.1">
    <property type="nucleotide sequence ID" value="NZ_AZTB01000016.1"/>
</dbReference>
<dbReference type="EMBL" id="AZTB01000016">
    <property type="protein sequence ID" value="KGG80737.1"/>
    <property type="molecule type" value="Genomic_DNA"/>
</dbReference>
<dbReference type="AlphaFoldDB" id="A0A096BIN8"/>
<dbReference type="STRING" id="1156417.Y919_04685"/>
<gene>
    <name evidence="2" type="ORF">Y919_04685</name>
</gene>
<evidence type="ECO:0000256" key="1">
    <source>
        <dbReference type="ARBA" id="ARBA00007189"/>
    </source>
</evidence>
<dbReference type="InterPro" id="IPR016772">
    <property type="entry name" value="UCP020408"/>
</dbReference>
<evidence type="ECO:0000313" key="2">
    <source>
        <dbReference type="EMBL" id="KGG80737.1"/>
    </source>
</evidence>
<proteinExistence type="inferred from homology"/>
<dbReference type="Pfam" id="PF10087">
    <property type="entry name" value="DUF2325"/>
    <property type="match status" value="1"/>
</dbReference>
<comment type="similarity">
    <text evidence="1">Belongs to the UPF0751 family.</text>
</comment>
<accession>A0A096BIN8</accession>
<sequence length="97" mass="11040">MSIVVIGGHERMCKLYKDIGKKYGCKVKVFTHMNSNLDKRIGKPDYIVMFTDVVSHKLVCKTLKLCKNKNIPNLRLHNSSLNTLESALENISKSTRC</sequence>
<reference evidence="2 3" key="1">
    <citation type="submission" date="2013-12" db="EMBL/GenBank/DDBJ databases">
        <title>Draft genome sequence of Caloranaerobacter sp. H53214.</title>
        <authorList>
            <person name="Jiang L.J."/>
            <person name="Shao Z.Z."/>
            <person name="Long M.N."/>
        </authorList>
    </citation>
    <scope>NUCLEOTIDE SEQUENCE [LARGE SCALE GENOMIC DNA]</scope>
    <source>
        <strain evidence="2 3">H53214</strain>
    </source>
</reference>
<organism evidence="2 3">
    <name type="scientific">Caloranaerobacter azorensis H53214</name>
    <dbReference type="NCBI Taxonomy" id="1156417"/>
    <lineage>
        <taxon>Bacteria</taxon>
        <taxon>Bacillati</taxon>
        <taxon>Bacillota</taxon>
        <taxon>Tissierellia</taxon>
        <taxon>Tissierellales</taxon>
        <taxon>Thermohalobacteraceae</taxon>
        <taxon>Caloranaerobacter</taxon>
    </lineage>
</organism>
<dbReference type="Proteomes" id="UP000029622">
    <property type="component" value="Unassembled WGS sequence"/>
</dbReference>
<evidence type="ECO:0000313" key="3">
    <source>
        <dbReference type="Proteomes" id="UP000029622"/>
    </source>
</evidence>
<name>A0A096BIN8_9FIRM</name>